<keyword evidence="7" id="KW-1185">Reference proteome</keyword>
<evidence type="ECO:0000256" key="2">
    <source>
        <dbReference type="ARBA" id="ARBA00022574"/>
    </source>
</evidence>
<name>A0A9N9TQI0_PHYSR</name>
<dbReference type="AlphaFoldDB" id="A0A9N9TQI0"/>
<evidence type="ECO:0000256" key="4">
    <source>
        <dbReference type="PROSITE-ProRule" id="PRU00221"/>
    </source>
</evidence>
<proteinExistence type="predicted"/>
<dbReference type="InterPro" id="IPR011992">
    <property type="entry name" value="EF-hand-dom_pair"/>
</dbReference>
<feature type="repeat" description="WD" evidence="4">
    <location>
        <begin position="536"/>
        <end position="570"/>
    </location>
</feature>
<keyword evidence="3" id="KW-0677">Repeat</keyword>
<evidence type="ECO:0000313" key="6">
    <source>
        <dbReference type="EMBL" id="CAG9858410.1"/>
    </source>
</evidence>
<keyword evidence="2 4" id="KW-0853">WD repeat</keyword>
<evidence type="ECO:0000256" key="1">
    <source>
        <dbReference type="ARBA" id="ARBA00014901"/>
    </source>
</evidence>
<reference evidence="6" key="1">
    <citation type="submission" date="2022-01" db="EMBL/GenBank/DDBJ databases">
        <authorList>
            <person name="King R."/>
        </authorList>
    </citation>
    <scope>NUCLEOTIDE SEQUENCE</scope>
</reference>
<dbReference type="PANTHER" id="PTHR44324:SF6">
    <property type="entry name" value="EF-HAND CALCIUM BINDING DOMAIN 8"/>
    <property type="match status" value="1"/>
</dbReference>
<feature type="repeat" description="WD" evidence="4">
    <location>
        <begin position="859"/>
        <end position="892"/>
    </location>
</feature>
<feature type="region of interest" description="Disordered" evidence="5">
    <location>
        <begin position="1"/>
        <end position="21"/>
    </location>
</feature>
<dbReference type="PROSITE" id="PS50082">
    <property type="entry name" value="WD_REPEATS_2"/>
    <property type="match status" value="3"/>
</dbReference>
<dbReference type="InterPro" id="IPR015943">
    <property type="entry name" value="WD40/YVTN_repeat-like_dom_sf"/>
</dbReference>
<dbReference type="PANTHER" id="PTHR44324">
    <property type="entry name" value="WD40 REPEAT DOMAIN 95"/>
    <property type="match status" value="1"/>
</dbReference>
<dbReference type="EMBL" id="OU900095">
    <property type="protein sequence ID" value="CAG9858410.1"/>
    <property type="molecule type" value="Genomic_DNA"/>
</dbReference>
<evidence type="ECO:0000256" key="3">
    <source>
        <dbReference type="ARBA" id="ARBA00022737"/>
    </source>
</evidence>
<dbReference type="PROSITE" id="PS50294">
    <property type="entry name" value="WD_REPEATS_REGION"/>
    <property type="match status" value="1"/>
</dbReference>
<dbReference type="SMART" id="SM00320">
    <property type="entry name" value="WD40"/>
    <property type="match status" value="9"/>
</dbReference>
<dbReference type="InterPro" id="IPR001680">
    <property type="entry name" value="WD40_rpt"/>
</dbReference>
<gene>
    <name evidence="6" type="ORF">PHYEVI_LOCUS4799</name>
</gene>
<feature type="repeat" description="WD" evidence="4">
    <location>
        <begin position="390"/>
        <end position="431"/>
    </location>
</feature>
<dbReference type="Gene3D" id="2.130.10.10">
    <property type="entry name" value="YVTN repeat-like/Quinoprotein amine dehydrogenase"/>
    <property type="match status" value="4"/>
</dbReference>
<dbReference type="SUPFAM" id="SSF50978">
    <property type="entry name" value="WD40 repeat-like"/>
    <property type="match status" value="3"/>
</dbReference>
<feature type="compositionally biased region" description="Acidic residues" evidence="5">
    <location>
        <begin position="1"/>
        <end position="10"/>
    </location>
</feature>
<sequence length="1032" mass="117249">MSATMEEESEQQLVPQHHRKKKNVSLPLHKLLSEFEILKIKEAFERQDGRKLNAELLRDTLDRVAQIHYDDSSVYDIIFRKMNTACNGVVTWNEFISYLILGYEQEEVSLVYKTLDAPIPVSALVQKTCHRHSINRIRFFPTVKPDRSTSWHDGSIISSSLDGSINYWSLDLQLQRKAQSTCPYLTIQSTYITDMVVLPDVGVICTSSTERDLRFYDTSARKFELRVMIVSCPNAVNTMYYTFDTDIKVPSKLVCGDLSGSIVLFLIDSEARGPFKSQPGLSLRASTYKNVLKNWIPGMKVLEIDNIHTDIVRSVYYYSNLHSVVSCAQCYKAVQITDILDFNKCYSFKIFGGVWSFAVSEEKHILATGGPDCLVRLWNPFVPMRATCIFYGHHTGIVQMVFQDNGEKLYTLSKDKCIKVWDVAAQELLQTYLGLPLILGENLTSLYNPESRQWIIASHLIATIPLSPKQSSEHTDGNTHTSGVSVILFNKLFQCIVSCGLDSYIIVWEPWDGRRLLVIRDAHTVILHGEKLPVEITAATFDPGWQRLLTGAHDGTLKIWNFNTGTCLRNLSIEPFNEVQSVVWVKGRILASGWNRRITEFADTNETEGPSGAYCKNWDLRHAEDICTAVIRLPESLATGSYDGEMILWRLETGQPYKKFNVQNPHVRIKLFYQLQSKAKADDHAEISPSTTGDIAYHRPSTVSSRSLKFRRVSSVAMPDEVTSLKKLAVHCMMFLNARKTGDIETGTLLVALENGYVQVWNHMDAGGFITSFLAIHKAGDYVITMTSDINNEFVIMGTTSGYIKTFLLKNYCVPESEKEHICMPKYRLKFPFMWGDRILGRAQRMIKRQPFPVLLNSYKGHFMPVSGLTYIDKCEIIVSCSADFSCRMWTIGGRYLQTLGTFKQWKPLNPNCPVDPETTQFAVPPDVNRVASSTTLRVLMGGSLPKRLTIKQYKQLQKKERIKVDATKIYGTALNPPYLGHHYAIPKRYTRPKSVKFNTDFLYVPVYGHLITPPPVPVTKNNRVFQEDLID</sequence>
<dbReference type="InterPro" id="IPR036322">
    <property type="entry name" value="WD40_repeat_dom_sf"/>
</dbReference>
<dbReference type="Proteomes" id="UP001153712">
    <property type="component" value="Chromosome 2"/>
</dbReference>
<dbReference type="OrthoDB" id="5980302at2759"/>
<evidence type="ECO:0000313" key="7">
    <source>
        <dbReference type="Proteomes" id="UP001153712"/>
    </source>
</evidence>
<dbReference type="Pfam" id="PF00400">
    <property type="entry name" value="WD40"/>
    <property type="match status" value="4"/>
</dbReference>
<accession>A0A9N9TQI0</accession>
<dbReference type="InterPro" id="IPR019775">
    <property type="entry name" value="WD40_repeat_CS"/>
</dbReference>
<dbReference type="PROSITE" id="PS00678">
    <property type="entry name" value="WD_REPEATS_1"/>
    <property type="match status" value="2"/>
</dbReference>
<evidence type="ECO:0000256" key="5">
    <source>
        <dbReference type="SAM" id="MobiDB-lite"/>
    </source>
</evidence>
<protein>
    <recommendedName>
        <fullName evidence="1">WD repeat-containing protein on Y chromosome</fullName>
    </recommendedName>
</protein>
<dbReference type="InterPro" id="IPR051242">
    <property type="entry name" value="WD-EF-hand_domain"/>
</dbReference>
<dbReference type="SUPFAM" id="SSF47473">
    <property type="entry name" value="EF-hand"/>
    <property type="match status" value="1"/>
</dbReference>
<organism evidence="6 7">
    <name type="scientific">Phyllotreta striolata</name>
    <name type="common">Striped flea beetle</name>
    <name type="synonym">Crioceris striolata</name>
    <dbReference type="NCBI Taxonomy" id="444603"/>
    <lineage>
        <taxon>Eukaryota</taxon>
        <taxon>Metazoa</taxon>
        <taxon>Ecdysozoa</taxon>
        <taxon>Arthropoda</taxon>
        <taxon>Hexapoda</taxon>
        <taxon>Insecta</taxon>
        <taxon>Pterygota</taxon>
        <taxon>Neoptera</taxon>
        <taxon>Endopterygota</taxon>
        <taxon>Coleoptera</taxon>
        <taxon>Polyphaga</taxon>
        <taxon>Cucujiformia</taxon>
        <taxon>Chrysomeloidea</taxon>
        <taxon>Chrysomelidae</taxon>
        <taxon>Galerucinae</taxon>
        <taxon>Alticini</taxon>
        <taxon>Phyllotreta</taxon>
    </lineage>
</organism>